<organism evidence="2 3">
    <name type="scientific">Ensete ventricosum</name>
    <name type="common">Abyssinian banana</name>
    <name type="synonym">Musa ensete</name>
    <dbReference type="NCBI Taxonomy" id="4639"/>
    <lineage>
        <taxon>Eukaryota</taxon>
        <taxon>Viridiplantae</taxon>
        <taxon>Streptophyta</taxon>
        <taxon>Embryophyta</taxon>
        <taxon>Tracheophyta</taxon>
        <taxon>Spermatophyta</taxon>
        <taxon>Magnoliopsida</taxon>
        <taxon>Liliopsida</taxon>
        <taxon>Zingiberales</taxon>
        <taxon>Musaceae</taxon>
        <taxon>Ensete</taxon>
    </lineage>
</organism>
<dbReference type="AlphaFoldDB" id="A0AAV8RAL4"/>
<dbReference type="PANTHER" id="PTHR34777">
    <property type="entry name" value="VQ MOTIF-CONTAINING PROTEIN 10"/>
    <property type="match status" value="1"/>
</dbReference>
<dbReference type="Proteomes" id="UP001222027">
    <property type="component" value="Unassembled WGS sequence"/>
</dbReference>
<evidence type="ECO:0000313" key="2">
    <source>
        <dbReference type="EMBL" id="KAJ8493138.1"/>
    </source>
</evidence>
<accession>A0AAV8RAL4</accession>
<dbReference type="Pfam" id="PF05678">
    <property type="entry name" value="VQ"/>
    <property type="match status" value="1"/>
</dbReference>
<keyword evidence="3" id="KW-1185">Reference proteome</keyword>
<dbReference type="EMBL" id="JAQQAF010000004">
    <property type="protein sequence ID" value="KAJ8493138.1"/>
    <property type="molecule type" value="Genomic_DNA"/>
</dbReference>
<evidence type="ECO:0000313" key="3">
    <source>
        <dbReference type="Proteomes" id="UP001222027"/>
    </source>
</evidence>
<reference evidence="2 3" key="1">
    <citation type="submission" date="2022-12" db="EMBL/GenBank/DDBJ databases">
        <title>Chromosome-scale assembly of the Ensete ventricosum genome.</title>
        <authorList>
            <person name="Dussert Y."/>
            <person name="Stocks J."/>
            <person name="Wendawek A."/>
            <person name="Woldeyes F."/>
            <person name="Nichols R.A."/>
            <person name="Borrell J.S."/>
        </authorList>
    </citation>
    <scope>NUCLEOTIDE SEQUENCE [LARGE SCALE GENOMIC DNA]</scope>
    <source>
        <strain evidence="3">cv. Maze</strain>
        <tissue evidence="2">Seeds</tissue>
    </source>
</reference>
<dbReference type="InterPro" id="IPR039608">
    <property type="entry name" value="VQ_1/10"/>
</dbReference>
<feature type="domain" description="VQ" evidence="1">
    <location>
        <begin position="25"/>
        <end position="49"/>
    </location>
</feature>
<name>A0AAV8RAL4_ENSVE</name>
<proteinExistence type="predicted"/>
<sequence>MDRHCRLMSSGSRQAAGNVKVVVVETRYVRTDAKHFKYVVQTLTGKDSTLEALVPEMPSVGRGRPAEDPPGRVALPQPDMVVQELERLYAVDPPSPKLHGEASSRECYYPFGYFH</sequence>
<comment type="caution">
    <text evidence="2">The sequence shown here is derived from an EMBL/GenBank/DDBJ whole genome shotgun (WGS) entry which is preliminary data.</text>
</comment>
<dbReference type="InterPro" id="IPR008889">
    <property type="entry name" value="VQ"/>
</dbReference>
<protein>
    <recommendedName>
        <fullName evidence="1">VQ domain-containing protein</fullName>
    </recommendedName>
</protein>
<dbReference type="PANTHER" id="PTHR34777:SF1">
    <property type="entry name" value="VQ MOTIF-CONTAINING PROTEIN 10"/>
    <property type="match status" value="1"/>
</dbReference>
<evidence type="ECO:0000259" key="1">
    <source>
        <dbReference type="Pfam" id="PF05678"/>
    </source>
</evidence>
<gene>
    <name evidence="2" type="ORF">OPV22_014859</name>
</gene>